<protein>
    <submittedName>
        <fullName evidence="1">Uncharacterized protein</fullName>
    </submittedName>
</protein>
<gene>
    <name evidence="1" type="ordered locus">EAMY_1806</name>
</gene>
<dbReference type="EMBL" id="FN434113">
    <property type="protein sequence ID" value="CBA20756.1"/>
    <property type="molecule type" value="Genomic_DNA"/>
</dbReference>
<name>D4I2Q0_ERWAC</name>
<evidence type="ECO:0000313" key="1">
    <source>
        <dbReference type="EMBL" id="CBA20756.1"/>
    </source>
</evidence>
<dbReference type="KEGG" id="eam:EAMY_1806"/>
<organism evidence="1 2">
    <name type="scientific">Erwinia amylovora (strain CFBP1430)</name>
    <dbReference type="NCBI Taxonomy" id="665029"/>
    <lineage>
        <taxon>Bacteria</taxon>
        <taxon>Pseudomonadati</taxon>
        <taxon>Pseudomonadota</taxon>
        <taxon>Gammaproteobacteria</taxon>
        <taxon>Enterobacterales</taxon>
        <taxon>Erwiniaceae</taxon>
        <taxon>Erwinia</taxon>
    </lineage>
</organism>
<accession>D4I2Q0</accession>
<dbReference type="HOGENOM" id="CLU_3356065_0_0_6"/>
<reference evidence="1 2" key="1">
    <citation type="journal article" date="2010" name="Mol. Plant Microbe Interact.">
        <title>Complete genome sequence of the fire blight pathogen Erwinia amylovora CFBP 1430 and comparison to other Erwinia spp.</title>
        <authorList>
            <person name="Smits T.H."/>
            <person name="Rezzonico F."/>
            <person name="Kamber T."/>
            <person name="Blom J."/>
            <person name="Goesmann A."/>
            <person name="Frey J.E."/>
            <person name="Duffy B."/>
        </authorList>
    </citation>
    <scope>NUCLEOTIDE SEQUENCE [LARGE SCALE GENOMIC DNA]</scope>
    <source>
        <strain evidence="2">CFBP1430</strain>
    </source>
</reference>
<evidence type="ECO:0000313" key="2">
    <source>
        <dbReference type="Proteomes" id="UP000001841"/>
    </source>
</evidence>
<dbReference type="AlphaFoldDB" id="D4I2Q0"/>
<dbReference type="Proteomes" id="UP000001841">
    <property type="component" value="Chromosome"/>
</dbReference>
<proteinExistence type="predicted"/>
<sequence length="36" mass="3827">MLVYAAGQAAESHLKGVSTGGELTAFDVLRKDFICQ</sequence>